<protein>
    <submittedName>
        <fullName evidence="2">Uncharacterized protein</fullName>
    </submittedName>
</protein>
<accession>A0AAE9YSD1</accession>
<keyword evidence="3" id="KW-1185">Reference proteome</keyword>
<evidence type="ECO:0000313" key="2">
    <source>
        <dbReference type="EMBL" id="WDD99961.1"/>
    </source>
</evidence>
<organism evidence="2 3">
    <name type="scientific">Thalassomonas actiniarum</name>
    <dbReference type="NCBI Taxonomy" id="485447"/>
    <lineage>
        <taxon>Bacteria</taxon>
        <taxon>Pseudomonadati</taxon>
        <taxon>Pseudomonadota</taxon>
        <taxon>Gammaproteobacteria</taxon>
        <taxon>Alteromonadales</taxon>
        <taxon>Colwelliaceae</taxon>
        <taxon>Thalassomonas</taxon>
    </lineage>
</organism>
<name>A0AAE9YSD1_9GAMM</name>
<dbReference type="EMBL" id="CP059735">
    <property type="protein sequence ID" value="WDD99961.1"/>
    <property type="molecule type" value="Genomic_DNA"/>
</dbReference>
<sequence length="130" mass="14246">MKKLLLTLLVICIISAISLTVVHLTGGLPPDGRPGCLKLFGILACIIIAVVCMVLLGSLLLNKRHVYYFGLAVGFGVSTWFSSRNMLGLASCPEVFHLKSCYVVFVSMIAFTILGVMYFREKMKEQSGEL</sequence>
<dbReference type="Proteomes" id="UP000032568">
    <property type="component" value="Chromosome"/>
</dbReference>
<dbReference type="AlphaFoldDB" id="A0AAE9YSD1"/>
<dbReference type="KEGG" id="tact:SG35_004680"/>
<gene>
    <name evidence="2" type="ORF">SG35_004680</name>
</gene>
<dbReference type="RefSeq" id="WP_044831814.1">
    <property type="nucleotide sequence ID" value="NZ_CP059735.1"/>
</dbReference>
<keyword evidence="1" id="KW-0812">Transmembrane</keyword>
<feature type="transmembrane region" description="Helical" evidence="1">
    <location>
        <begin position="40"/>
        <end position="61"/>
    </location>
</feature>
<reference evidence="2 3" key="1">
    <citation type="journal article" date="2015" name="Genome Announc.">
        <title>Draft Genome Sequences of Marine Isolates of Thalassomonas viridans and Thalassomonas actiniarum.</title>
        <authorList>
            <person name="Olonade I."/>
            <person name="van Zyl L.J."/>
            <person name="Trindade M."/>
        </authorList>
    </citation>
    <scope>NUCLEOTIDE SEQUENCE [LARGE SCALE GENOMIC DNA]</scope>
    <source>
        <strain evidence="2 3">A5K-106</strain>
    </source>
</reference>
<reference evidence="2 3" key="2">
    <citation type="journal article" date="2022" name="Mar. Drugs">
        <title>Bioassay-Guided Fractionation Leads to the Detection of Cholic Acid Generated by the Rare Thalassomonas sp.</title>
        <authorList>
            <person name="Pheiffer F."/>
            <person name="Schneider Y.K."/>
            <person name="Hansen E.H."/>
            <person name="Andersen J.H."/>
            <person name="Isaksson J."/>
            <person name="Busche T."/>
            <person name="R C."/>
            <person name="Kalinowski J."/>
            <person name="Zyl L.V."/>
            <person name="Trindade M."/>
        </authorList>
    </citation>
    <scope>NUCLEOTIDE SEQUENCE [LARGE SCALE GENOMIC DNA]</scope>
    <source>
        <strain evidence="2 3">A5K-106</strain>
    </source>
</reference>
<evidence type="ECO:0000313" key="3">
    <source>
        <dbReference type="Proteomes" id="UP000032568"/>
    </source>
</evidence>
<evidence type="ECO:0000256" key="1">
    <source>
        <dbReference type="SAM" id="Phobius"/>
    </source>
</evidence>
<keyword evidence="1" id="KW-1133">Transmembrane helix</keyword>
<feature type="transmembrane region" description="Helical" evidence="1">
    <location>
        <begin position="102"/>
        <end position="119"/>
    </location>
</feature>
<keyword evidence="1" id="KW-0472">Membrane</keyword>
<feature type="transmembrane region" description="Helical" evidence="1">
    <location>
        <begin position="66"/>
        <end position="82"/>
    </location>
</feature>
<proteinExistence type="predicted"/>